<dbReference type="EMBL" id="CP036272">
    <property type="protein sequence ID" value="QDT61152.1"/>
    <property type="molecule type" value="Genomic_DNA"/>
</dbReference>
<sequence precursor="true">MIIHRLDWRWCVVAVSLLLVIGFVTASRLGEQRAISYWQHRGETAWSTGDLPGCVEAYERLVSLSPEKVDVAYRLAVAFDDLIGLPPIATPRQLHQAEQRLRRVLNFPSGSISEQTAQDLGLRLIWRQLQLGGLHPRKAYHRLLDPGCDLPYHRRSELLLVARCLFETLPNAGNFRLEEESEGASGFRELLSVPIFSAIQDKLNLALVDDRSLVAFLRFVDFHQALSGPVDVPAALAESMIVECKRRRNAITTLAAARFAINQSVVDDPKWLSKVTSDALNEALCHLKSSSVSRQVSAEQRMENNCKLELAQLTLPVISESSPESVFKWLKPWEQVFSTTLQDYPVELELQYANCLAKLTKHADLRRFGSDSLKCHPQNVRLHEMMFKLAVESRFDKAYLKEVLSAWGEALSCQGSRLSSASIEGQTGLGNGDKHAEYEKSRWLWHVMSLYYASDEEQGTWDQISQLRQLIATASRDQALVGRRFEVELLIKMGCVGEAASIQELVCELTSSQESHAMAADLWLEVGAYQPALRHLRLLDSPTWMQRLRIARCVWESQYRREFPLADREHTAGLLRSLLASADCTKSEDRFVLRWMLASIPADQDSWGNHIQSENYQGEIREILSELTRTELKPSHAEWIRTPMDAAVFLEQLSLGNRTSKPSVAGDLLRVHCLLIDGKLDAATSTLTRTADQLAASPQWVRFFGEKLLESVSVRADDTRFKLLCQVGRSLNDWEFLYRVARDSSDPEVSERVAELIEKYEPGRVDLTLMLQAHAGFRNEMGNPVQLSGTFGESCERDLQRVLKLRPNWGEVNVALGRVLLARSIRQSKRDLRSQIARQAQECFRQALYLGAQDQTLPFNLGLAASIAGNAVDMDSEVNVSSPLSRVTDEYQARSNVYLSLAADFRVDEESLAKLFKNSEGKARANALHLASRLAWQLAHRQGPNQLTLPVQQVFEWLDEAISITEKHGPSPLLESLLQLKLAWTSKFPESELVQKFRQQVEGAPLSPQVKLNWTAALLSGQDRERYLLSQVAEASVLELSVENAINVALADKANVSKADHLSVLKAIVAKWPESEHARLVLGFELVEWHQQEDANGVETADLQGQLRRLLHESEYAKSQHKLLYVDWLIRSRELAKCREARRICRELLATDQAAESRSVQRCLLATLLFELRRGDVKVSQKVLLSKESDALFQQILESSYRLDVLSEYISFLIQSGGPGQVQTAKRLVMESQRHLLSCAASLGWYLEIAEIELGFLPRRDVVRNWFLAVPPQLRVTALSAVEQAIGPEATLDLCLDAIAAWQEEVDASGSTLPDFQVASFSVDVLCEGLDGSSSAECLYVLTRLQKPSESEAEVVSKKLRRFYQQHSLGRDEWQLYADYLNERGEKMAAQRIYLTLVERYPNNLTFTNNFASLAAETGAQMSLADSKLRIAISRHPGHAVLLGTLDYLSAARETFSGDLEVGK</sequence>
<dbReference type="SUPFAM" id="SSF48452">
    <property type="entry name" value="TPR-like"/>
    <property type="match status" value="1"/>
</dbReference>
<keyword evidence="2" id="KW-1185">Reference proteome</keyword>
<proteinExistence type="predicted"/>
<accession>A0A517SYH9</accession>
<name>A0A517SYH9_9BACT</name>
<evidence type="ECO:0000313" key="2">
    <source>
        <dbReference type="Proteomes" id="UP000315003"/>
    </source>
</evidence>
<reference evidence="1 2" key="1">
    <citation type="submission" date="2019-02" db="EMBL/GenBank/DDBJ databases">
        <title>Deep-cultivation of Planctomycetes and their phenomic and genomic characterization uncovers novel biology.</title>
        <authorList>
            <person name="Wiegand S."/>
            <person name="Jogler M."/>
            <person name="Boedeker C."/>
            <person name="Pinto D."/>
            <person name="Vollmers J."/>
            <person name="Rivas-Marin E."/>
            <person name="Kohn T."/>
            <person name="Peeters S.H."/>
            <person name="Heuer A."/>
            <person name="Rast P."/>
            <person name="Oberbeckmann S."/>
            <person name="Bunk B."/>
            <person name="Jeske O."/>
            <person name="Meyerdierks A."/>
            <person name="Storesund J.E."/>
            <person name="Kallscheuer N."/>
            <person name="Luecker S."/>
            <person name="Lage O.M."/>
            <person name="Pohl T."/>
            <person name="Merkel B.J."/>
            <person name="Hornburger P."/>
            <person name="Mueller R.-W."/>
            <person name="Bruemmer F."/>
            <person name="Labrenz M."/>
            <person name="Spormann A.M."/>
            <person name="Op den Camp H."/>
            <person name="Overmann J."/>
            <person name="Amann R."/>
            <person name="Jetten M.S.M."/>
            <person name="Mascher T."/>
            <person name="Medema M.H."/>
            <person name="Devos D.P."/>
            <person name="Kaster A.-K."/>
            <person name="Ovreas L."/>
            <person name="Rohde M."/>
            <person name="Galperin M.Y."/>
            <person name="Jogler C."/>
        </authorList>
    </citation>
    <scope>NUCLEOTIDE SEQUENCE [LARGE SCALE GENOMIC DNA]</scope>
    <source>
        <strain evidence="1 2">SV_7m_r</strain>
    </source>
</reference>
<gene>
    <name evidence="1" type="ORF">SV7mr_36840</name>
</gene>
<evidence type="ECO:0000313" key="1">
    <source>
        <dbReference type="EMBL" id="QDT61152.1"/>
    </source>
</evidence>
<evidence type="ECO:0008006" key="3">
    <source>
        <dbReference type="Google" id="ProtNLM"/>
    </source>
</evidence>
<organism evidence="1 2">
    <name type="scientific">Stieleria bergensis</name>
    <dbReference type="NCBI Taxonomy" id="2528025"/>
    <lineage>
        <taxon>Bacteria</taxon>
        <taxon>Pseudomonadati</taxon>
        <taxon>Planctomycetota</taxon>
        <taxon>Planctomycetia</taxon>
        <taxon>Pirellulales</taxon>
        <taxon>Pirellulaceae</taxon>
        <taxon>Stieleria</taxon>
    </lineage>
</organism>
<dbReference type="InterPro" id="IPR011990">
    <property type="entry name" value="TPR-like_helical_dom_sf"/>
</dbReference>
<dbReference type="Proteomes" id="UP000315003">
    <property type="component" value="Chromosome"/>
</dbReference>
<protein>
    <recommendedName>
        <fullName evidence="3">Tetratricopeptide repeat protein</fullName>
    </recommendedName>
</protein>